<accession>A0A172Y0G6</accession>
<feature type="transmembrane region" description="Helical" evidence="1">
    <location>
        <begin position="47"/>
        <end position="68"/>
    </location>
</feature>
<keyword evidence="3" id="KW-1185">Reference proteome</keyword>
<dbReference type="Proteomes" id="UP000077824">
    <property type="component" value="Chromosome"/>
</dbReference>
<evidence type="ECO:0000313" key="2">
    <source>
        <dbReference type="EMBL" id="ANF52767.1"/>
    </source>
</evidence>
<dbReference type="EMBL" id="CP015199">
    <property type="protein sequence ID" value="ANF52767.1"/>
    <property type="molecule type" value="Genomic_DNA"/>
</dbReference>
<feature type="transmembrane region" description="Helical" evidence="1">
    <location>
        <begin position="20"/>
        <end position="41"/>
    </location>
</feature>
<reference evidence="2 3" key="1">
    <citation type="submission" date="2016-04" db="EMBL/GenBank/DDBJ databases">
        <title>Complete Genome Sequence of Chryseobacterium sp. IHBB 10212.</title>
        <authorList>
            <person name="Pal M."/>
            <person name="Swarnkar M.K."/>
            <person name="Kaushal K."/>
            <person name="Chhibber S."/>
            <person name="Singh A.K."/>
            <person name="Gulati A."/>
        </authorList>
    </citation>
    <scope>NUCLEOTIDE SEQUENCE [LARGE SCALE GENOMIC DNA]</scope>
    <source>
        <strain evidence="2 3">IHBB 10212</strain>
    </source>
</reference>
<keyword evidence="1" id="KW-1133">Transmembrane helix</keyword>
<evidence type="ECO:0000313" key="3">
    <source>
        <dbReference type="Proteomes" id="UP000077824"/>
    </source>
</evidence>
<organism evidence="2 3">
    <name type="scientific">Chryseobacterium glaciei</name>
    <dbReference type="NCBI Taxonomy" id="1685010"/>
    <lineage>
        <taxon>Bacteria</taxon>
        <taxon>Pseudomonadati</taxon>
        <taxon>Bacteroidota</taxon>
        <taxon>Flavobacteriia</taxon>
        <taxon>Flavobacteriales</taxon>
        <taxon>Weeksellaceae</taxon>
        <taxon>Chryseobacterium group</taxon>
        <taxon>Chryseobacterium</taxon>
    </lineage>
</organism>
<proteinExistence type="predicted"/>
<evidence type="ECO:0000256" key="1">
    <source>
        <dbReference type="SAM" id="Phobius"/>
    </source>
</evidence>
<name>A0A172Y0G6_9FLAO</name>
<sequence>MKDLFEMIFRTREDSTKVQVLSIFLLIGFGLFCLLIFTAKIHLNSLLVYATAFLAYVGFSLLFISSLLRNMKRK</sequence>
<dbReference type="KEGG" id="chh:A0O34_20605"/>
<dbReference type="AlphaFoldDB" id="A0A172Y0G6"/>
<keyword evidence="1" id="KW-0812">Transmembrane</keyword>
<gene>
    <name evidence="2" type="ORF">A0O34_20605</name>
</gene>
<keyword evidence="1" id="KW-0472">Membrane</keyword>
<protein>
    <submittedName>
        <fullName evidence="2">Uncharacterized protein</fullName>
    </submittedName>
</protein>